<keyword evidence="5 6" id="KW-0408">Iron</keyword>
<evidence type="ECO:0000256" key="1">
    <source>
        <dbReference type="ARBA" id="ARBA00022448"/>
    </source>
</evidence>
<keyword evidence="4" id="KW-0249">Electron transport</keyword>
<dbReference type="GO" id="GO:0005506">
    <property type="term" value="F:iron ion binding"/>
    <property type="evidence" value="ECO:0007669"/>
    <property type="project" value="InterPro"/>
</dbReference>
<dbReference type="SUPFAM" id="SSF46626">
    <property type="entry name" value="Cytochrome c"/>
    <property type="match status" value="1"/>
</dbReference>
<dbReference type="RefSeq" id="WP_184183550.1">
    <property type="nucleotide sequence ID" value="NZ_JACHLE010000001.1"/>
</dbReference>
<gene>
    <name evidence="9" type="ORF">HNP38_000366</name>
</gene>
<feature type="domain" description="Cytochrome c" evidence="8">
    <location>
        <begin position="41"/>
        <end position="124"/>
    </location>
</feature>
<dbReference type="Proteomes" id="UP000592180">
    <property type="component" value="Unassembled WGS sequence"/>
</dbReference>
<dbReference type="Pfam" id="PF00034">
    <property type="entry name" value="Cytochrom_C"/>
    <property type="match status" value="1"/>
</dbReference>
<dbReference type="Gene3D" id="1.10.760.10">
    <property type="entry name" value="Cytochrome c-like domain"/>
    <property type="match status" value="1"/>
</dbReference>
<dbReference type="GO" id="GO:0020037">
    <property type="term" value="F:heme binding"/>
    <property type="evidence" value="ECO:0007669"/>
    <property type="project" value="InterPro"/>
</dbReference>
<sequence>MRKIFLVGSLGLLFLSCSKKENTSVDTTSSESSSASKPSVKSDLSGAQIIETLDCTGCHTVNERMIGPSYQEIADKYSEKDIELLASKIIDGGSGVWGNVPMQPHSQVSKEEAKKMVEYILTLKKTK</sequence>
<feature type="binding site" description="covalent" evidence="6">
    <location>
        <position position="55"/>
    </location>
    <ligand>
        <name>heme c</name>
        <dbReference type="ChEBI" id="CHEBI:61717"/>
    </ligand>
</feature>
<feature type="region of interest" description="Disordered" evidence="7">
    <location>
        <begin position="21"/>
        <end position="43"/>
    </location>
</feature>
<dbReference type="PROSITE" id="PS51257">
    <property type="entry name" value="PROKAR_LIPOPROTEIN"/>
    <property type="match status" value="1"/>
</dbReference>
<evidence type="ECO:0000313" key="10">
    <source>
        <dbReference type="Proteomes" id="UP000592180"/>
    </source>
</evidence>
<evidence type="ECO:0000256" key="2">
    <source>
        <dbReference type="ARBA" id="ARBA00022617"/>
    </source>
</evidence>
<feature type="binding site" description="covalent" evidence="6">
    <location>
        <position position="59"/>
    </location>
    <ligand>
        <name>heme c</name>
        <dbReference type="ChEBI" id="CHEBI:61717"/>
    </ligand>
</feature>
<keyword evidence="1" id="KW-0813">Transport</keyword>
<dbReference type="InterPro" id="IPR036909">
    <property type="entry name" value="Cyt_c-like_dom_sf"/>
</dbReference>
<evidence type="ECO:0000256" key="6">
    <source>
        <dbReference type="PIRSR" id="PIRSR602324-1"/>
    </source>
</evidence>
<protein>
    <submittedName>
        <fullName evidence="9">Cytochrome c</fullName>
    </submittedName>
</protein>
<keyword evidence="10" id="KW-1185">Reference proteome</keyword>
<evidence type="ECO:0000313" key="9">
    <source>
        <dbReference type="EMBL" id="MBB4805094.1"/>
    </source>
</evidence>
<keyword evidence="3 6" id="KW-0479">Metal-binding</keyword>
<evidence type="ECO:0000259" key="8">
    <source>
        <dbReference type="PROSITE" id="PS51007"/>
    </source>
</evidence>
<evidence type="ECO:0000256" key="7">
    <source>
        <dbReference type="SAM" id="MobiDB-lite"/>
    </source>
</evidence>
<feature type="compositionally biased region" description="Low complexity" evidence="7">
    <location>
        <begin position="24"/>
        <end position="43"/>
    </location>
</feature>
<evidence type="ECO:0000256" key="4">
    <source>
        <dbReference type="ARBA" id="ARBA00022982"/>
    </source>
</evidence>
<comment type="PTM">
    <text evidence="6">Binds 1 heme c group covalently per subunit.</text>
</comment>
<name>A0A840KBA4_9FLAO</name>
<evidence type="ECO:0000256" key="3">
    <source>
        <dbReference type="ARBA" id="ARBA00022723"/>
    </source>
</evidence>
<organism evidence="9 10">
    <name type="scientific">Chryseobacterium defluvii</name>
    <dbReference type="NCBI Taxonomy" id="160396"/>
    <lineage>
        <taxon>Bacteria</taxon>
        <taxon>Pseudomonadati</taxon>
        <taxon>Bacteroidota</taxon>
        <taxon>Flavobacteriia</taxon>
        <taxon>Flavobacteriales</taxon>
        <taxon>Weeksellaceae</taxon>
        <taxon>Chryseobacterium group</taxon>
        <taxon>Chryseobacterium</taxon>
    </lineage>
</organism>
<dbReference type="GO" id="GO:0009055">
    <property type="term" value="F:electron transfer activity"/>
    <property type="evidence" value="ECO:0007669"/>
    <property type="project" value="InterPro"/>
</dbReference>
<dbReference type="PROSITE" id="PS51007">
    <property type="entry name" value="CYTC"/>
    <property type="match status" value="1"/>
</dbReference>
<dbReference type="InterPro" id="IPR009056">
    <property type="entry name" value="Cyt_c-like_dom"/>
</dbReference>
<evidence type="ECO:0000256" key="5">
    <source>
        <dbReference type="ARBA" id="ARBA00023004"/>
    </source>
</evidence>
<reference evidence="9 10" key="1">
    <citation type="submission" date="2020-08" db="EMBL/GenBank/DDBJ databases">
        <title>Functional genomics of gut bacteria from endangered species of beetles.</title>
        <authorList>
            <person name="Carlos-Shanley C."/>
        </authorList>
    </citation>
    <scope>NUCLEOTIDE SEQUENCE [LARGE SCALE GENOMIC DNA]</scope>
    <source>
        <strain evidence="9 10">S00151</strain>
    </source>
</reference>
<dbReference type="InterPro" id="IPR002324">
    <property type="entry name" value="Cyt_c_ID"/>
</dbReference>
<proteinExistence type="predicted"/>
<dbReference type="AlphaFoldDB" id="A0A840KBA4"/>
<keyword evidence="2 6" id="KW-0349">Heme</keyword>
<comment type="caution">
    <text evidence="9">The sequence shown here is derived from an EMBL/GenBank/DDBJ whole genome shotgun (WGS) entry which is preliminary data.</text>
</comment>
<feature type="binding site" description="covalent" evidence="6">
    <location>
        <position position="102"/>
    </location>
    <ligand>
        <name>heme c</name>
        <dbReference type="ChEBI" id="CHEBI:61717"/>
    </ligand>
</feature>
<dbReference type="PRINTS" id="PR00606">
    <property type="entry name" value="CYTCHROMECID"/>
</dbReference>
<accession>A0A840KBA4</accession>
<dbReference type="EMBL" id="JACHLE010000001">
    <property type="protein sequence ID" value="MBB4805094.1"/>
    <property type="molecule type" value="Genomic_DNA"/>
</dbReference>